<proteinExistence type="predicted"/>
<evidence type="ECO:0000313" key="2">
    <source>
        <dbReference type="Proteomes" id="UP000001880"/>
    </source>
</evidence>
<protein>
    <submittedName>
        <fullName evidence="1">Uncharacterized protein</fullName>
    </submittedName>
</protein>
<gene>
    <name evidence="1" type="ordered locus">Hoch_2177</name>
</gene>
<name>D0LH00_HALO1</name>
<accession>D0LH00</accession>
<dbReference type="AlphaFoldDB" id="D0LH00"/>
<organism evidence="1 2">
    <name type="scientific">Haliangium ochraceum (strain DSM 14365 / JCM 11303 / SMP-2)</name>
    <dbReference type="NCBI Taxonomy" id="502025"/>
    <lineage>
        <taxon>Bacteria</taxon>
        <taxon>Pseudomonadati</taxon>
        <taxon>Myxococcota</taxon>
        <taxon>Polyangia</taxon>
        <taxon>Haliangiales</taxon>
        <taxon>Kofleriaceae</taxon>
        <taxon>Haliangium</taxon>
    </lineage>
</organism>
<reference evidence="1 2" key="1">
    <citation type="journal article" date="2010" name="Stand. Genomic Sci.">
        <title>Complete genome sequence of Haliangium ochraceum type strain (SMP-2).</title>
        <authorList>
            <consortium name="US DOE Joint Genome Institute (JGI-PGF)"/>
            <person name="Ivanova N."/>
            <person name="Daum C."/>
            <person name="Lang E."/>
            <person name="Abt B."/>
            <person name="Kopitz M."/>
            <person name="Saunders E."/>
            <person name="Lapidus A."/>
            <person name="Lucas S."/>
            <person name="Glavina Del Rio T."/>
            <person name="Nolan M."/>
            <person name="Tice H."/>
            <person name="Copeland A."/>
            <person name="Cheng J.F."/>
            <person name="Chen F."/>
            <person name="Bruce D."/>
            <person name="Goodwin L."/>
            <person name="Pitluck S."/>
            <person name="Mavromatis K."/>
            <person name="Pati A."/>
            <person name="Mikhailova N."/>
            <person name="Chen A."/>
            <person name="Palaniappan K."/>
            <person name="Land M."/>
            <person name="Hauser L."/>
            <person name="Chang Y.J."/>
            <person name="Jeffries C.D."/>
            <person name="Detter J.C."/>
            <person name="Brettin T."/>
            <person name="Rohde M."/>
            <person name="Goker M."/>
            <person name="Bristow J."/>
            <person name="Markowitz V."/>
            <person name="Eisen J.A."/>
            <person name="Hugenholtz P."/>
            <person name="Kyrpides N.C."/>
            <person name="Klenk H.P."/>
        </authorList>
    </citation>
    <scope>NUCLEOTIDE SEQUENCE [LARGE SCALE GENOMIC DNA]</scope>
    <source>
        <strain evidence="2">DSM 14365 / CIP 107738 / JCM 11303 / AJ 13395 / SMP-2</strain>
    </source>
</reference>
<dbReference type="STRING" id="502025.Hoch_2177"/>
<dbReference type="Proteomes" id="UP000001880">
    <property type="component" value="Chromosome"/>
</dbReference>
<dbReference type="HOGENOM" id="CLU_1076741_0_0_7"/>
<dbReference type="EMBL" id="CP001804">
    <property type="protein sequence ID" value="ACY14722.1"/>
    <property type="molecule type" value="Genomic_DNA"/>
</dbReference>
<dbReference type="eggNOG" id="ENOG5030TD5">
    <property type="taxonomic scope" value="Bacteria"/>
</dbReference>
<keyword evidence="2" id="KW-1185">Reference proteome</keyword>
<dbReference type="KEGG" id="hoh:Hoch_2177"/>
<sequence length="258" mass="28066">MLLLLACALWELAATWRIGADIPGQAAWREAAAAVRARHAPGDLIAFAPAWNDPVGRLHLGDLIPVDMAARMDDATYGRLWELSIRGASAPEAEGRDEVWRGDFGGVRVRELVREPAEVRTDFAAALAGAKVEGQAVQRPRVRLEEVGFAPHRCVRVEPAPDQSVRIRFPAARLGTRLVGYVGLADVFTRRDVREPGELAVRVDGRELARVRFGVDDGWVRFDGATEPSEAAEVVFEATAVGAGARQRLICFAAEARA</sequence>
<evidence type="ECO:0000313" key="1">
    <source>
        <dbReference type="EMBL" id="ACY14722.1"/>
    </source>
</evidence>